<dbReference type="Gene3D" id="1.20.1170.10">
    <property type="match status" value="1"/>
</dbReference>
<evidence type="ECO:0000256" key="2">
    <source>
        <dbReference type="ARBA" id="ARBA00022490"/>
    </source>
</evidence>
<feature type="coiled-coil region" evidence="5">
    <location>
        <begin position="270"/>
        <end position="353"/>
    </location>
</feature>
<protein>
    <submittedName>
        <fullName evidence="7">Uncharacterized protein</fullName>
    </submittedName>
</protein>
<evidence type="ECO:0000256" key="5">
    <source>
        <dbReference type="SAM" id="Coils"/>
    </source>
</evidence>
<keyword evidence="2" id="KW-0963">Cytoplasm</keyword>
<feature type="compositionally biased region" description="Polar residues" evidence="6">
    <location>
        <begin position="100"/>
        <end position="113"/>
    </location>
</feature>
<keyword evidence="8" id="KW-1185">Reference proteome</keyword>
<feature type="coiled-coil region" evidence="5">
    <location>
        <begin position="768"/>
        <end position="895"/>
    </location>
</feature>
<dbReference type="PANTHER" id="PTHR18902:SF31">
    <property type="entry name" value="PERICENTRIN_AKAP-450 CENTROSOMAL TARGETING DOMAIN-CONTAINING PROTEIN"/>
    <property type="match status" value="1"/>
</dbReference>
<feature type="coiled-coil region" evidence="5">
    <location>
        <begin position="188"/>
        <end position="229"/>
    </location>
</feature>
<feature type="coiled-coil region" evidence="5">
    <location>
        <begin position="382"/>
        <end position="416"/>
    </location>
</feature>
<dbReference type="PANTHER" id="PTHR18902">
    <property type="entry name" value="NUCLEAR MITOTIC APPARATUS PROTEIN 1-RELATED"/>
    <property type="match status" value="1"/>
</dbReference>
<evidence type="ECO:0000256" key="4">
    <source>
        <dbReference type="ARBA" id="ARBA00023054"/>
    </source>
</evidence>
<dbReference type="EMBL" id="CAIIXF020000012">
    <property type="protein sequence ID" value="CAH1801347.1"/>
    <property type="molecule type" value="Genomic_DNA"/>
</dbReference>
<feature type="compositionally biased region" description="Basic and acidic residues" evidence="6">
    <location>
        <begin position="56"/>
        <end position="76"/>
    </location>
</feature>
<keyword evidence="4 5" id="KW-0175">Coiled coil</keyword>
<comment type="caution">
    <text evidence="7">The sequence shown here is derived from an EMBL/GenBank/DDBJ whole genome shotgun (WGS) entry which is preliminary data.</text>
</comment>
<feature type="coiled-coil region" evidence="5">
    <location>
        <begin position="982"/>
        <end position="1125"/>
    </location>
</feature>
<evidence type="ECO:0000313" key="8">
    <source>
        <dbReference type="Proteomes" id="UP000749559"/>
    </source>
</evidence>
<proteinExistence type="predicted"/>
<evidence type="ECO:0000313" key="7">
    <source>
        <dbReference type="EMBL" id="CAH1801347.1"/>
    </source>
</evidence>
<keyword evidence="3" id="KW-0597">Phosphoprotein</keyword>
<evidence type="ECO:0000256" key="6">
    <source>
        <dbReference type="SAM" id="MobiDB-lite"/>
    </source>
</evidence>
<organism evidence="7 8">
    <name type="scientific">Owenia fusiformis</name>
    <name type="common">Polychaete worm</name>
    <dbReference type="NCBI Taxonomy" id="6347"/>
    <lineage>
        <taxon>Eukaryota</taxon>
        <taxon>Metazoa</taxon>
        <taxon>Spiralia</taxon>
        <taxon>Lophotrochozoa</taxon>
        <taxon>Annelida</taxon>
        <taxon>Polychaeta</taxon>
        <taxon>Sedentaria</taxon>
        <taxon>Canalipalpata</taxon>
        <taxon>Sabellida</taxon>
        <taxon>Oweniida</taxon>
        <taxon>Oweniidae</taxon>
        <taxon>Owenia</taxon>
    </lineage>
</organism>
<evidence type="ECO:0000256" key="1">
    <source>
        <dbReference type="ARBA" id="ARBA00004496"/>
    </source>
</evidence>
<evidence type="ECO:0000256" key="3">
    <source>
        <dbReference type="ARBA" id="ARBA00022553"/>
    </source>
</evidence>
<feature type="region of interest" description="Disordered" evidence="6">
    <location>
        <begin position="1234"/>
        <end position="1285"/>
    </location>
</feature>
<feature type="coiled-coil region" evidence="5">
    <location>
        <begin position="456"/>
        <end position="738"/>
    </location>
</feature>
<sequence length="1285" mass="147865">MSSNVKTTTSIQNTSYQVENTSYMAENTSSIHSLDITDSIVIPEGQNVPALKHSPPVRDTDSQIRENEPETHDAKSAIHGNIPEAKELNVETGNRDLANESYQNHPPLSTSTPMRPVPHQRYKEHNAAFENITTSKQTIEHKEKTVKYNIQHEHVFEGLDSGVKMETPNPAPVFKSETPTSMFDDDELDKVLREKAKLEGQLEMLEIEARAAIRDRAELQTQLASLQTQLKSRASYDNMKGDRDLQSELDTMRKNRTNLELAIMDAHKVIGDKMEEIKAAQEEVQIAQNANDKLNDKIRELRDETKSKDSTMQDLKSKIAELYVEVQTSNQARTQAENENRSMKSDLDSLMKSKEWYLAQLQFTQEARSQLQGDITSVQVTSVSQSNQIERLKTENSELQQELAEVQQKAISEKEALARHLEAIEADMMEREAGFKEMQYNQVVSEQALKRKMLAMEEERTKLSHVNERILELEHDLQKAKNELRQKEATIGVFEREQAELMKRLTLSSENITQREHSLDSLEQRTIDFEMKIKTLQKDLNIRDEEVMILKQEKSTIAMMLASAQEEKKTFDEALHTLKEDMLKVEQSFKQMRQDLNERNEELNMVKHERDQLQHVLDNTKVEVEQKVKSYESQNVEFSEKTKALDELRINKVNLEGEIGKLKIDLEIAKTAQDSLTRENTSLEKELLSFKSKYEDNESTLNVTLAEKARLEGQIEMLTSEQEKLRVMAEENEVLRSKVGNLETVSHKDVALQKAKILKLGAEIKSITKESKEKCQEYEMKLANLDGKLSVAMETKTQNEAEILQLKKRLESESDEKVQHVNQKLETTESELETTLIQKQTLEHKIHEIEIRTLREIEEYRIKVKTLEKQMVTTRESEKQKLTEKMKKKMALELEREKGRLAGVMQSHSALKQHTSLLEQALAKREGTLVELDSVAQSEMRDKNKLESLYRGRITELESILEKERMSSKDVQKQLMVQRGNNTKYRKEVESLKLDVEQLNKDLESCKSQLELQQTDKEKDTQVELQYKTESERLNRELQAMKIEIDRLRYDISEGETRNPLVQQQIQQLEWQVKQKGEEHVALKKQMRLMEKRQQVELKNMKKTVEARNKEIEHLRHELAVSRKEKFDYQSKLAELRGTLKAHKAQPIDVTGGSLGLPEVAPLDTEAIEKLLSDTEKQKVDISKPLNVLQTCLTSLRSEISSLQQHVEGHTIAVQSSTHSWNQVEDHVKELRTISTPSDDSARSRSASPFDDVTMEPLTSEDKAISVSSSNEGSSQLDQPGDNTM</sequence>
<feature type="region of interest" description="Disordered" evidence="6">
    <location>
        <begin position="97"/>
        <end position="116"/>
    </location>
</feature>
<dbReference type="GO" id="GO:0005737">
    <property type="term" value="C:cytoplasm"/>
    <property type="evidence" value="ECO:0007669"/>
    <property type="project" value="UniProtKB-SubCell"/>
</dbReference>
<feature type="compositionally biased region" description="Polar residues" evidence="6">
    <location>
        <begin position="1266"/>
        <end position="1285"/>
    </location>
</feature>
<name>A0A8S4Q538_OWEFU</name>
<gene>
    <name evidence="7" type="ORF">OFUS_LOCUS25147</name>
</gene>
<comment type="subcellular location">
    <subcellularLocation>
        <location evidence="1">Cytoplasm</location>
    </subcellularLocation>
</comment>
<accession>A0A8S4Q538</accession>
<dbReference type="Proteomes" id="UP000749559">
    <property type="component" value="Unassembled WGS sequence"/>
</dbReference>
<feature type="region of interest" description="Disordered" evidence="6">
    <location>
        <begin position="47"/>
        <end position="84"/>
    </location>
</feature>
<dbReference type="OrthoDB" id="2286360at2759"/>
<dbReference type="InterPro" id="IPR051841">
    <property type="entry name" value="MT-Golgi_org_protein"/>
</dbReference>
<reference evidence="7" key="1">
    <citation type="submission" date="2022-03" db="EMBL/GenBank/DDBJ databases">
        <authorList>
            <person name="Martin C."/>
        </authorList>
    </citation>
    <scope>NUCLEOTIDE SEQUENCE</scope>
</reference>